<proteinExistence type="predicted"/>
<protein>
    <submittedName>
        <fullName evidence="2">MarR family transcriptional regulator</fullName>
    </submittedName>
</protein>
<evidence type="ECO:0000313" key="3">
    <source>
        <dbReference type="Proteomes" id="UP000267164"/>
    </source>
</evidence>
<dbReference type="PROSITE" id="PS50995">
    <property type="entry name" value="HTH_MARR_2"/>
    <property type="match status" value="1"/>
</dbReference>
<reference evidence="2 3" key="1">
    <citation type="submission" date="2018-09" db="EMBL/GenBank/DDBJ databases">
        <title>Nocardia yunnanensis sp. nov., an actinomycete isolated from a soil sample.</title>
        <authorList>
            <person name="Zhang J."/>
        </authorList>
    </citation>
    <scope>NUCLEOTIDE SEQUENCE [LARGE SCALE GENOMIC DNA]</scope>
    <source>
        <strain evidence="2 3">CFHS0054</strain>
    </source>
</reference>
<dbReference type="EMBL" id="CP032568">
    <property type="protein sequence ID" value="AYF79048.1"/>
    <property type="molecule type" value="Genomic_DNA"/>
</dbReference>
<accession>A0A386ZNN0</accession>
<sequence>MRRTRTVADLPDLPEAQIEVLRVLSAVGSATPREVADRLRMAPSTISNLLRTMTAAGLVSRTASETDLRVVHLAPSPTARDLLDRYDQASAHTLLTAIESLPPARRKALWSALPALTDLLTELERTP</sequence>
<evidence type="ECO:0000313" key="2">
    <source>
        <dbReference type="EMBL" id="AYF79048.1"/>
    </source>
</evidence>
<evidence type="ECO:0000259" key="1">
    <source>
        <dbReference type="PROSITE" id="PS50995"/>
    </source>
</evidence>
<keyword evidence="3" id="KW-1185">Reference proteome</keyword>
<dbReference type="InterPro" id="IPR036390">
    <property type="entry name" value="WH_DNA-bd_sf"/>
</dbReference>
<dbReference type="GO" id="GO:0003700">
    <property type="term" value="F:DNA-binding transcription factor activity"/>
    <property type="evidence" value="ECO:0007669"/>
    <property type="project" value="InterPro"/>
</dbReference>
<dbReference type="OrthoDB" id="5117734at2"/>
<dbReference type="InterPro" id="IPR000835">
    <property type="entry name" value="HTH_MarR-typ"/>
</dbReference>
<dbReference type="InterPro" id="IPR052526">
    <property type="entry name" value="HTH-type_Bedaq_tolerance"/>
</dbReference>
<dbReference type="KEGG" id="nyu:D7D52_14840"/>
<organism evidence="2 3">
    <name type="scientific">Nocardia yunnanensis</name>
    <dbReference type="NCBI Taxonomy" id="2382165"/>
    <lineage>
        <taxon>Bacteria</taxon>
        <taxon>Bacillati</taxon>
        <taxon>Actinomycetota</taxon>
        <taxon>Actinomycetes</taxon>
        <taxon>Mycobacteriales</taxon>
        <taxon>Nocardiaceae</taxon>
        <taxon>Nocardia</taxon>
    </lineage>
</organism>
<dbReference type="InterPro" id="IPR036388">
    <property type="entry name" value="WH-like_DNA-bd_sf"/>
</dbReference>
<dbReference type="Proteomes" id="UP000267164">
    <property type="component" value="Chromosome"/>
</dbReference>
<dbReference type="AlphaFoldDB" id="A0A386ZNN0"/>
<gene>
    <name evidence="2" type="ORF">D7D52_14840</name>
</gene>
<dbReference type="PANTHER" id="PTHR39515:SF2">
    <property type="entry name" value="HTH-TYPE TRANSCRIPTIONAL REGULATOR RV0880"/>
    <property type="match status" value="1"/>
</dbReference>
<dbReference type="Gene3D" id="1.10.10.10">
    <property type="entry name" value="Winged helix-like DNA-binding domain superfamily/Winged helix DNA-binding domain"/>
    <property type="match status" value="1"/>
</dbReference>
<feature type="domain" description="HTH marR-type" evidence="1">
    <location>
        <begin position="1"/>
        <end position="125"/>
    </location>
</feature>
<name>A0A386ZNN0_9NOCA</name>
<dbReference type="SMART" id="SM00347">
    <property type="entry name" value="HTH_MARR"/>
    <property type="match status" value="1"/>
</dbReference>
<dbReference type="Pfam" id="PF12802">
    <property type="entry name" value="MarR_2"/>
    <property type="match status" value="1"/>
</dbReference>
<dbReference type="SUPFAM" id="SSF46785">
    <property type="entry name" value="Winged helix' DNA-binding domain"/>
    <property type="match status" value="1"/>
</dbReference>
<dbReference type="PANTHER" id="PTHR39515">
    <property type="entry name" value="CONSERVED PROTEIN"/>
    <property type="match status" value="1"/>
</dbReference>